<protein>
    <submittedName>
        <fullName evidence="7">DUF933 domain-containing protein</fullName>
    </submittedName>
</protein>
<gene>
    <name evidence="7" type="ORF">ENV52_11075</name>
</gene>
<evidence type="ECO:0000256" key="3">
    <source>
        <dbReference type="ARBA" id="ARBA00022741"/>
    </source>
</evidence>
<organism evidence="7">
    <name type="scientific">Desulfobacca acetoxidans</name>
    <dbReference type="NCBI Taxonomy" id="60893"/>
    <lineage>
        <taxon>Bacteria</taxon>
        <taxon>Pseudomonadati</taxon>
        <taxon>Thermodesulfobacteriota</taxon>
        <taxon>Desulfobaccia</taxon>
        <taxon>Desulfobaccales</taxon>
        <taxon>Desulfobaccaceae</taxon>
        <taxon>Desulfobacca</taxon>
    </lineage>
</organism>
<feature type="domain" description="TGS" evidence="6">
    <location>
        <begin position="144"/>
        <end position="227"/>
    </location>
</feature>
<dbReference type="PROSITE" id="PS51880">
    <property type="entry name" value="TGS"/>
    <property type="match status" value="1"/>
</dbReference>
<dbReference type="SUPFAM" id="SSF81271">
    <property type="entry name" value="TGS-like"/>
    <property type="match status" value="1"/>
</dbReference>
<dbReference type="Pfam" id="PF06071">
    <property type="entry name" value="YchF-GTPase_C"/>
    <property type="match status" value="1"/>
</dbReference>
<evidence type="ECO:0000256" key="5">
    <source>
        <dbReference type="ARBA" id="ARBA00022842"/>
    </source>
</evidence>
<proteinExistence type="predicted"/>
<keyword evidence="5" id="KW-0460">Magnesium</keyword>
<evidence type="ECO:0000256" key="4">
    <source>
        <dbReference type="ARBA" id="ARBA00022840"/>
    </source>
</evidence>
<dbReference type="InterPro" id="IPR012675">
    <property type="entry name" value="Beta-grasp_dom_sf"/>
</dbReference>
<dbReference type="GO" id="GO:0005524">
    <property type="term" value="F:ATP binding"/>
    <property type="evidence" value="ECO:0007669"/>
    <property type="project" value="UniProtKB-KW"/>
</dbReference>
<dbReference type="InterPro" id="IPR012676">
    <property type="entry name" value="TGS-like"/>
</dbReference>
<comment type="caution">
    <text evidence="7">The sequence shown here is derived from an EMBL/GenBank/DDBJ whole genome shotgun (WGS) entry which is preliminary data.</text>
</comment>
<keyword evidence="2" id="KW-0479">Metal-binding</keyword>
<name>A0A7V6A570_9BACT</name>
<evidence type="ECO:0000256" key="2">
    <source>
        <dbReference type="ARBA" id="ARBA00022723"/>
    </source>
</evidence>
<dbReference type="InterPro" id="IPR013029">
    <property type="entry name" value="YchF_C"/>
</dbReference>
<dbReference type="InterPro" id="IPR004095">
    <property type="entry name" value="TGS"/>
</dbReference>
<dbReference type="EMBL" id="DTGR01000174">
    <property type="protein sequence ID" value="HHS30228.1"/>
    <property type="molecule type" value="Genomic_DNA"/>
</dbReference>
<keyword evidence="3" id="KW-0547">Nucleotide-binding</keyword>
<dbReference type="GO" id="GO:0005737">
    <property type="term" value="C:cytoplasm"/>
    <property type="evidence" value="ECO:0007669"/>
    <property type="project" value="TreeGrafter"/>
</dbReference>
<dbReference type="Gene3D" id="3.10.20.30">
    <property type="match status" value="1"/>
</dbReference>
<keyword evidence="4" id="KW-0067">ATP-binding</keyword>
<dbReference type="GO" id="GO:0016887">
    <property type="term" value="F:ATP hydrolysis activity"/>
    <property type="evidence" value="ECO:0007669"/>
    <property type="project" value="TreeGrafter"/>
</dbReference>
<comment type="cofactor">
    <cofactor evidence="1">
        <name>Mg(2+)</name>
        <dbReference type="ChEBI" id="CHEBI:18420"/>
    </cofactor>
</comment>
<evidence type="ECO:0000256" key="1">
    <source>
        <dbReference type="ARBA" id="ARBA00001946"/>
    </source>
</evidence>
<dbReference type="FunFam" id="3.10.20.30:FF:000029">
    <property type="entry name" value="Obg-like ATPase 1"/>
    <property type="match status" value="1"/>
</dbReference>
<accession>A0A7V6A570</accession>
<reference evidence="7" key="1">
    <citation type="journal article" date="2020" name="mSystems">
        <title>Genome- and Community-Level Interaction Insights into Carbon Utilization and Element Cycling Functions of Hydrothermarchaeota in Hydrothermal Sediment.</title>
        <authorList>
            <person name="Zhou Z."/>
            <person name="Liu Y."/>
            <person name="Xu W."/>
            <person name="Pan J."/>
            <person name="Luo Z.H."/>
            <person name="Li M."/>
        </authorList>
    </citation>
    <scope>NUCLEOTIDE SEQUENCE [LARGE SCALE GENOMIC DNA]</scope>
    <source>
        <strain evidence="7">SpSt-767</strain>
    </source>
</reference>
<dbReference type="AlphaFoldDB" id="A0A7V6A570"/>
<sequence length="229" mass="26359">MKICFVGLDLPEGKVKYQDTRVIQLDKKFVPKKVTPFYVEFIRDDCQQCDGFIVSRQHVWDLFILDMEKLETRLERAGDEAEKDLLSRCLGYIEREIPLCDVDFSPEETTLLKQLAPLTLRPTVIAEAPPAINDAIEQVLQKAGIIFFYTADKKEVHAWPVKKDSDIVTCAGKIHSDLARGLIKAEIVRYEDLMQVYNWQEARSKGLVHLVDRDYTIQAGDIIEIRFNV</sequence>
<dbReference type="GO" id="GO:0046872">
    <property type="term" value="F:metal ion binding"/>
    <property type="evidence" value="ECO:0007669"/>
    <property type="project" value="UniProtKB-KW"/>
</dbReference>
<dbReference type="PANTHER" id="PTHR23305">
    <property type="entry name" value="OBG GTPASE FAMILY"/>
    <property type="match status" value="1"/>
</dbReference>
<dbReference type="PANTHER" id="PTHR23305:SF18">
    <property type="entry name" value="OBG-TYPE G DOMAIN-CONTAINING PROTEIN"/>
    <property type="match status" value="1"/>
</dbReference>
<evidence type="ECO:0000259" key="6">
    <source>
        <dbReference type="PROSITE" id="PS51880"/>
    </source>
</evidence>
<evidence type="ECO:0000313" key="7">
    <source>
        <dbReference type="EMBL" id="HHS30228.1"/>
    </source>
</evidence>